<reference evidence="2 3" key="1">
    <citation type="journal article" date="2023" name="Arcadia Sci">
        <title>De novo assembly of a long-read Amblyomma americanum tick genome.</title>
        <authorList>
            <person name="Chou S."/>
            <person name="Poskanzer K.E."/>
            <person name="Rollins M."/>
            <person name="Thuy-Boun P.S."/>
        </authorList>
    </citation>
    <scope>NUCLEOTIDE SEQUENCE [LARGE SCALE GENOMIC DNA]</scope>
    <source>
        <strain evidence="2">F_SG_1</strain>
        <tissue evidence="2">Salivary glands</tissue>
    </source>
</reference>
<feature type="compositionally biased region" description="Basic and acidic residues" evidence="1">
    <location>
        <begin position="103"/>
        <end position="113"/>
    </location>
</feature>
<feature type="compositionally biased region" description="Basic residues" evidence="1">
    <location>
        <begin position="255"/>
        <end position="265"/>
    </location>
</feature>
<keyword evidence="3" id="KW-1185">Reference proteome</keyword>
<comment type="caution">
    <text evidence="2">The sequence shown here is derived from an EMBL/GenBank/DDBJ whole genome shotgun (WGS) entry which is preliminary data.</text>
</comment>
<feature type="compositionally biased region" description="Polar residues" evidence="1">
    <location>
        <begin position="225"/>
        <end position="234"/>
    </location>
</feature>
<feature type="compositionally biased region" description="Polar residues" evidence="1">
    <location>
        <begin position="280"/>
        <end position="291"/>
    </location>
</feature>
<protein>
    <submittedName>
        <fullName evidence="2">Uncharacterized protein</fullName>
    </submittedName>
</protein>
<evidence type="ECO:0000256" key="1">
    <source>
        <dbReference type="SAM" id="MobiDB-lite"/>
    </source>
</evidence>
<name>A0AAQ4FCG1_AMBAM</name>
<evidence type="ECO:0000313" key="2">
    <source>
        <dbReference type="EMBL" id="KAK8784513.1"/>
    </source>
</evidence>
<gene>
    <name evidence="2" type="ORF">V5799_009122</name>
</gene>
<feature type="region of interest" description="Disordered" evidence="1">
    <location>
        <begin position="103"/>
        <end position="157"/>
    </location>
</feature>
<evidence type="ECO:0000313" key="3">
    <source>
        <dbReference type="Proteomes" id="UP001321473"/>
    </source>
</evidence>
<feature type="region of interest" description="Disordered" evidence="1">
    <location>
        <begin position="223"/>
        <end position="291"/>
    </location>
</feature>
<dbReference type="EMBL" id="JARKHS020004509">
    <property type="protein sequence ID" value="KAK8784513.1"/>
    <property type="molecule type" value="Genomic_DNA"/>
</dbReference>
<accession>A0AAQ4FCG1</accession>
<organism evidence="2 3">
    <name type="scientific">Amblyomma americanum</name>
    <name type="common">Lone star tick</name>
    <dbReference type="NCBI Taxonomy" id="6943"/>
    <lineage>
        <taxon>Eukaryota</taxon>
        <taxon>Metazoa</taxon>
        <taxon>Ecdysozoa</taxon>
        <taxon>Arthropoda</taxon>
        <taxon>Chelicerata</taxon>
        <taxon>Arachnida</taxon>
        <taxon>Acari</taxon>
        <taxon>Parasitiformes</taxon>
        <taxon>Ixodida</taxon>
        <taxon>Ixodoidea</taxon>
        <taxon>Ixodidae</taxon>
        <taxon>Amblyomminae</taxon>
        <taxon>Amblyomma</taxon>
    </lineage>
</organism>
<dbReference type="Proteomes" id="UP001321473">
    <property type="component" value="Unassembled WGS sequence"/>
</dbReference>
<dbReference type="AlphaFoldDB" id="A0AAQ4FCG1"/>
<proteinExistence type="predicted"/>
<sequence>MKDRPEESAYCDDACGLEGAAVIAVVDGNHSQKYPRREEQSVECRLLHNMDKAPYVQLERLTADVKRSFEGSIERILFANRVPVVVLEKLPINVLCGIPEKGEHADRRQERSPKRNLSPGPSEPACPETPTKRARTSDQSPRKLPRMSLIGSSLKDAKENTEYQSLPEVANASSCESASGHDGRAQTQILSVLLGVRSKGVPIVELQRLKDFSADIHIGSPARATVTTSDQEPNPGNAVDTESDVSCSLRPPPRASRRKVGKSPRKPVPVVYRETDSSDDNWSVSSLRLWR</sequence>